<reference evidence="1" key="1">
    <citation type="journal article" date="2012" name="PLoS ONE">
        <title>Gene sets for utilization of primary and secondary nutrition supplies in the distal gut of endangered iberian lynx.</title>
        <authorList>
            <person name="Alcaide M."/>
            <person name="Messina E."/>
            <person name="Richter M."/>
            <person name="Bargiela R."/>
            <person name="Peplies J."/>
            <person name="Huws S.A."/>
            <person name="Newbold C.J."/>
            <person name="Golyshin P.N."/>
            <person name="Simon M.A."/>
            <person name="Lopez G."/>
            <person name="Yakimov M.M."/>
            <person name="Ferrer M."/>
        </authorList>
    </citation>
    <scope>NUCLEOTIDE SEQUENCE</scope>
</reference>
<organism evidence="1">
    <name type="scientific">gut metagenome</name>
    <dbReference type="NCBI Taxonomy" id="749906"/>
    <lineage>
        <taxon>unclassified sequences</taxon>
        <taxon>metagenomes</taxon>
        <taxon>organismal metagenomes</taxon>
    </lineage>
</organism>
<dbReference type="EMBL" id="AMCI01008515">
    <property type="protein sequence ID" value="EJW90938.1"/>
    <property type="molecule type" value="Genomic_DNA"/>
</dbReference>
<name>J9F922_9ZZZZ</name>
<comment type="caution">
    <text evidence="1">The sequence shown here is derived from an EMBL/GenBank/DDBJ whole genome shotgun (WGS) entry which is preliminary data.</text>
</comment>
<sequence>MSSLPSYICRHVQSARIKISPMGEKFFTALSLLISNG</sequence>
<accession>J9F922</accession>
<evidence type="ECO:0000313" key="1">
    <source>
        <dbReference type="EMBL" id="EJW90938.1"/>
    </source>
</evidence>
<proteinExistence type="predicted"/>
<protein>
    <submittedName>
        <fullName evidence="1">Uncharacterized protein</fullName>
    </submittedName>
</protein>
<gene>
    <name evidence="1" type="ORF">EVA_20955</name>
</gene>
<dbReference type="AlphaFoldDB" id="J9F922"/>